<evidence type="ECO:0000256" key="2">
    <source>
        <dbReference type="ARBA" id="ARBA00022690"/>
    </source>
</evidence>
<evidence type="ECO:0000256" key="5">
    <source>
        <dbReference type="SAM" id="SignalP"/>
    </source>
</evidence>
<dbReference type="Gene3D" id="2.30.39.10">
    <property type="entry name" value="Alpha-1-antitrypsin, domain 1"/>
    <property type="match status" value="1"/>
</dbReference>
<dbReference type="InterPro" id="IPR042178">
    <property type="entry name" value="Serpin_sf_1"/>
</dbReference>
<gene>
    <name evidence="7" type="ORF">CINC_LOCUS4992</name>
</gene>
<keyword evidence="5" id="KW-0732">Signal</keyword>
<dbReference type="InterPro" id="IPR036186">
    <property type="entry name" value="Serpin_sf"/>
</dbReference>
<dbReference type="PANTHER" id="PTHR11461:SF211">
    <property type="entry name" value="GH10112P-RELATED"/>
    <property type="match status" value="1"/>
</dbReference>
<dbReference type="SMART" id="SM00093">
    <property type="entry name" value="SERPIN"/>
    <property type="match status" value="1"/>
</dbReference>
<dbReference type="InterPro" id="IPR023795">
    <property type="entry name" value="Serpin_CS"/>
</dbReference>
<dbReference type="SUPFAM" id="SSF56574">
    <property type="entry name" value="Serpins"/>
    <property type="match status" value="1"/>
</dbReference>
<evidence type="ECO:0000313" key="7">
    <source>
        <dbReference type="EMBL" id="CAH0590497.1"/>
    </source>
</evidence>
<dbReference type="InterPro" id="IPR042185">
    <property type="entry name" value="Serpin_sf_2"/>
</dbReference>
<evidence type="ECO:0000256" key="4">
    <source>
        <dbReference type="RuleBase" id="RU000411"/>
    </source>
</evidence>
<dbReference type="Gene3D" id="3.30.497.10">
    <property type="entry name" value="Antithrombin, subunit I, domain 2"/>
    <property type="match status" value="1"/>
</dbReference>
<reference evidence="7" key="1">
    <citation type="submission" date="2021-12" db="EMBL/GenBank/DDBJ databases">
        <authorList>
            <person name="King R."/>
        </authorList>
    </citation>
    <scope>NUCLEOTIDE SEQUENCE</scope>
</reference>
<dbReference type="GO" id="GO:0005615">
    <property type="term" value="C:extracellular space"/>
    <property type="evidence" value="ECO:0007669"/>
    <property type="project" value="InterPro"/>
</dbReference>
<dbReference type="Proteomes" id="UP001154114">
    <property type="component" value="Chromosome 18"/>
</dbReference>
<keyword evidence="8" id="KW-1185">Reference proteome</keyword>
<sequence>MARLFLILGLAAVAMALPYDDDFFPPKYEKTALGESIDRSTMKLLKAAYDVASDKNVVSSPLGLMMLLSLFNSGAGPATKEEITKFLGGTDFKQTSESYEELSNRFASLNPEALTVANKIYVSNQYKLQDAFSRTANKYHSEVDNLDFSKPADAAAVINKWADEKTHGNIKEPVSADMLSPDVAAALFNVIYFKGHWHVPFKAAETREKDFHANDGTVVQKPTMHLERSLYYAESPELKARLVELPYKERGFRMVVVLPDEVDGLPALLEKAATRGLLSDVFRLRPAGAEVYLDLPKFDIKSKLDFNVILPKIGVSQLFDEAAPGIVNTPVKVSKAFQEAFIKVDEEGAEAGAFTGMLAVAYSSYMPPSRRIIFEVDRPFLYLLLNGDKVIFAGTHTH</sequence>
<dbReference type="InterPro" id="IPR000215">
    <property type="entry name" value="Serpin_fam"/>
</dbReference>
<keyword evidence="3" id="KW-0722">Serine protease inhibitor</keyword>
<feature type="domain" description="Serpin" evidence="6">
    <location>
        <begin position="42"/>
        <end position="398"/>
    </location>
</feature>
<dbReference type="PANTHER" id="PTHR11461">
    <property type="entry name" value="SERINE PROTEASE INHIBITOR, SERPIN"/>
    <property type="match status" value="1"/>
</dbReference>
<dbReference type="EMBL" id="LR824021">
    <property type="protein sequence ID" value="CAH0590497.1"/>
    <property type="molecule type" value="Genomic_DNA"/>
</dbReference>
<feature type="chain" id="PRO_5040162043" description="Serpin domain-containing protein" evidence="5">
    <location>
        <begin position="17"/>
        <end position="398"/>
    </location>
</feature>
<dbReference type="InterPro" id="IPR023796">
    <property type="entry name" value="Serpin_dom"/>
</dbReference>
<evidence type="ECO:0000256" key="1">
    <source>
        <dbReference type="ARBA" id="ARBA00009500"/>
    </source>
</evidence>
<evidence type="ECO:0000259" key="6">
    <source>
        <dbReference type="SMART" id="SM00093"/>
    </source>
</evidence>
<dbReference type="AlphaFoldDB" id="A0A9P0BRH2"/>
<feature type="signal peptide" evidence="5">
    <location>
        <begin position="1"/>
        <end position="16"/>
    </location>
</feature>
<organism evidence="7 8">
    <name type="scientific">Chrysodeixis includens</name>
    <name type="common">Soybean looper</name>
    <name type="synonym">Pseudoplusia includens</name>
    <dbReference type="NCBI Taxonomy" id="689277"/>
    <lineage>
        <taxon>Eukaryota</taxon>
        <taxon>Metazoa</taxon>
        <taxon>Ecdysozoa</taxon>
        <taxon>Arthropoda</taxon>
        <taxon>Hexapoda</taxon>
        <taxon>Insecta</taxon>
        <taxon>Pterygota</taxon>
        <taxon>Neoptera</taxon>
        <taxon>Endopterygota</taxon>
        <taxon>Lepidoptera</taxon>
        <taxon>Glossata</taxon>
        <taxon>Ditrysia</taxon>
        <taxon>Noctuoidea</taxon>
        <taxon>Noctuidae</taxon>
        <taxon>Plusiinae</taxon>
        <taxon>Chrysodeixis</taxon>
    </lineage>
</organism>
<evidence type="ECO:0000313" key="8">
    <source>
        <dbReference type="Proteomes" id="UP001154114"/>
    </source>
</evidence>
<dbReference type="Pfam" id="PF00079">
    <property type="entry name" value="Serpin"/>
    <property type="match status" value="1"/>
</dbReference>
<accession>A0A9P0BRH2</accession>
<dbReference type="PROSITE" id="PS00284">
    <property type="entry name" value="SERPIN"/>
    <property type="match status" value="1"/>
</dbReference>
<name>A0A9P0BRH2_CHRIL</name>
<proteinExistence type="inferred from homology"/>
<keyword evidence="2" id="KW-0646">Protease inhibitor</keyword>
<protein>
    <recommendedName>
        <fullName evidence="6">Serpin domain-containing protein</fullName>
    </recommendedName>
</protein>
<comment type="similarity">
    <text evidence="1 4">Belongs to the serpin family.</text>
</comment>
<dbReference type="CDD" id="cd19579">
    <property type="entry name" value="serpin1K-like"/>
    <property type="match status" value="1"/>
</dbReference>
<evidence type="ECO:0000256" key="3">
    <source>
        <dbReference type="ARBA" id="ARBA00022900"/>
    </source>
</evidence>
<dbReference type="GO" id="GO:0004867">
    <property type="term" value="F:serine-type endopeptidase inhibitor activity"/>
    <property type="evidence" value="ECO:0007669"/>
    <property type="project" value="UniProtKB-KW"/>
</dbReference>